<comment type="similarity">
    <text evidence="1">Belongs to the nitroreductase family.</text>
</comment>
<accession>A0A4P7AI43</accession>
<evidence type="ECO:0000259" key="3">
    <source>
        <dbReference type="Pfam" id="PF00881"/>
    </source>
</evidence>
<organism evidence="4 5">
    <name type="scientific">Spiroplasma gladiatoris</name>
    <dbReference type="NCBI Taxonomy" id="2143"/>
    <lineage>
        <taxon>Bacteria</taxon>
        <taxon>Bacillati</taxon>
        <taxon>Mycoplasmatota</taxon>
        <taxon>Mollicutes</taxon>
        <taxon>Entomoplasmatales</taxon>
        <taxon>Spiroplasmataceae</taxon>
        <taxon>Spiroplasma</taxon>
    </lineage>
</organism>
<dbReference type="KEGG" id="sgq:SGLAD_v1c01790"/>
<feature type="domain" description="Nitroreductase" evidence="3">
    <location>
        <begin position="8"/>
        <end position="171"/>
    </location>
</feature>
<dbReference type="Pfam" id="PF00881">
    <property type="entry name" value="Nitroreductase"/>
    <property type="match status" value="1"/>
</dbReference>
<dbReference type="InterPro" id="IPR000415">
    <property type="entry name" value="Nitroreductase-like"/>
</dbReference>
<dbReference type="RefSeq" id="WP_134297177.1">
    <property type="nucleotide sequence ID" value="NZ_CP038013.1"/>
</dbReference>
<keyword evidence="5" id="KW-1185">Reference proteome</keyword>
<dbReference type="Proteomes" id="UP000294309">
    <property type="component" value="Chromosome"/>
</dbReference>
<evidence type="ECO:0000256" key="2">
    <source>
        <dbReference type="ARBA" id="ARBA00023002"/>
    </source>
</evidence>
<dbReference type="SUPFAM" id="SSF55469">
    <property type="entry name" value="FMN-dependent nitroreductase-like"/>
    <property type="match status" value="1"/>
</dbReference>
<evidence type="ECO:0000256" key="1">
    <source>
        <dbReference type="ARBA" id="ARBA00007118"/>
    </source>
</evidence>
<dbReference type="InterPro" id="IPR029479">
    <property type="entry name" value="Nitroreductase"/>
</dbReference>
<dbReference type="GO" id="GO:0016491">
    <property type="term" value="F:oxidoreductase activity"/>
    <property type="evidence" value="ECO:0007669"/>
    <property type="project" value="UniProtKB-KW"/>
</dbReference>
<dbReference type="EMBL" id="CP038013">
    <property type="protein sequence ID" value="QBQ07378.1"/>
    <property type="molecule type" value="Genomic_DNA"/>
</dbReference>
<name>A0A4P7AI43_9MOLU</name>
<dbReference type="PANTHER" id="PTHR43673">
    <property type="entry name" value="NAD(P)H NITROREDUCTASE YDGI-RELATED"/>
    <property type="match status" value="1"/>
</dbReference>
<keyword evidence="2" id="KW-0560">Oxidoreductase</keyword>
<gene>
    <name evidence="4" type="ORF">SGLAD_v1c01790</name>
</gene>
<proteinExistence type="inferred from homology"/>
<dbReference type="OrthoDB" id="9809288at2"/>
<dbReference type="Gene3D" id="3.40.109.10">
    <property type="entry name" value="NADH Oxidase"/>
    <property type="match status" value="1"/>
</dbReference>
<evidence type="ECO:0000313" key="4">
    <source>
        <dbReference type="EMBL" id="QBQ07378.1"/>
    </source>
</evidence>
<protein>
    <submittedName>
        <fullName evidence="4">Nitroreductase</fullName>
    </submittedName>
</protein>
<evidence type="ECO:0000313" key="5">
    <source>
        <dbReference type="Proteomes" id="UP000294309"/>
    </source>
</evidence>
<sequence>MPKSLELLKTRRSAKRWQEHISLTDEQKKSVLEAIRFAPSSNGMEPYRTLFIENMSLRKELNQAFFGQAGVLTASGLIIWITPSENLLETKIVPEQSKRNIPDEHASLREGKINGLRATWKNHNVSANEWCARQAYISLGGMVIVAAELGLNTCPLEGFVPLEVEEVLSKNGLIDINNEKVSLACFIGKVNENSEMHYYFEKTRKPKEEAYRIID</sequence>
<reference evidence="4 5" key="1">
    <citation type="submission" date="2019-03" db="EMBL/GenBank/DDBJ databases">
        <title>Complete genome sequence of Spiroplasma gladiatoris TG-1 (DSM 22552).</title>
        <authorList>
            <person name="Lin Y.-C."/>
            <person name="Chou L."/>
            <person name="Kuo C.-H."/>
        </authorList>
    </citation>
    <scope>NUCLEOTIDE SEQUENCE [LARGE SCALE GENOMIC DNA]</scope>
    <source>
        <strain evidence="4 5">TG-1</strain>
    </source>
</reference>
<dbReference type="PANTHER" id="PTHR43673:SF10">
    <property type="entry name" value="NADH DEHYDROGENASE_NAD(P)H NITROREDUCTASE XCC3605-RELATED"/>
    <property type="match status" value="1"/>
</dbReference>
<dbReference type="AlphaFoldDB" id="A0A4P7AI43"/>